<dbReference type="SMART" id="SM00448">
    <property type="entry name" value="REC"/>
    <property type="match status" value="1"/>
</dbReference>
<dbReference type="InterPro" id="IPR004358">
    <property type="entry name" value="Sig_transdc_His_kin-like_C"/>
</dbReference>
<comment type="catalytic activity">
    <reaction evidence="1">
        <text>ATP + protein L-histidine = ADP + protein N-phospho-L-histidine.</text>
        <dbReference type="EC" id="2.7.13.3"/>
    </reaction>
</comment>
<feature type="compositionally biased region" description="Basic and acidic residues" evidence="10">
    <location>
        <begin position="1275"/>
        <end position="1288"/>
    </location>
</feature>
<dbReference type="InterPro" id="IPR011006">
    <property type="entry name" value="CheY-like_superfamily"/>
</dbReference>
<dbReference type="InterPro" id="IPR005467">
    <property type="entry name" value="His_kinase_dom"/>
</dbReference>
<dbReference type="GO" id="GO:0000155">
    <property type="term" value="F:phosphorelay sensor kinase activity"/>
    <property type="evidence" value="ECO:0007669"/>
    <property type="project" value="InterPro"/>
</dbReference>
<keyword evidence="3 9" id="KW-0597">Phosphoprotein</keyword>
<evidence type="ECO:0000313" key="15">
    <source>
        <dbReference type="Proteomes" id="UP000309340"/>
    </source>
</evidence>
<dbReference type="PANTHER" id="PTHR45339:SF1">
    <property type="entry name" value="HYBRID SIGNAL TRANSDUCTION HISTIDINE KINASE J"/>
    <property type="match status" value="1"/>
</dbReference>
<dbReference type="Pfam" id="PF02518">
    <property type="entry name" value="HATPase_c"/>
    <property type="match status" value="1"/>
</dbReference>
<feature type="region of interest" description="Disordered" evidence="10">
    <location>
        <begin position="1275"/>
        <end position="1294"/>
    </location>
</feature>
<feature type="compositionally biased region" description="Polar residues" evidence="10">
    <location>
        <begin position="353"/>
        <end position="362"/>
    </location>
</feature>
<dbReference type="CDD" id="cd16922">
    <property type="entry name" value="HATPase_EvgS-ArcB-TorS-like"/>
    <property type="match status" value="1"/>
</dbReference>
<dbReference type="InterPro" id="IPR001610">
    <property type="entry name" value="PAC"/>
</dbReference>
<protein>
    <recommendedName>
        <fullName evidence="2">histidine kinase</fullName>
        <ecNumber evidence="2">2.7.13.3</ecNumber>
    </recommendedName>
</protein>
<organism evidence="14 15">
    <name type="scientific">Friedmanniomyces simplex</name>
    <dbReference type="NCBI Taxonomy" id="329884"/>
    <lineage>
        <taxon>Eukaryota</taxon>
        <taxon>Fungi</taxon>
        <taxon>Dikarya</taxon>
        <taxon>Ascomycota</taxon>
        <taxon>Pezizomycotina</taxon>
        <taxon>Dothideomycetes</taxon>
        <taxon>Dothideomycetidae</taxon>
        <taxon>Mycosphaerellales</taxon>
        <taxon>Teratosphaeriaceae</taxon>
        <taxon>Friedmanniomyces</taxon>
    </lineage>
</organism>
<dbReference type="SUPFAM" id="SSF52172">
    <property type="entry name" value="CheY-like"/>
    <property type="match status" value="1"/>
</dbReference>
<dbReference type="InterPro" id="IPR001789">
    <property type="entry name" value="Sig_transdc_resp-reg_receiver"/>
</dbReference>
<accession>A0A4V5NEL9</accession>
<dbReference type="SUPFAM" id="SSF55785">
    <property type="entry name" value="PYP-like sensor domain (PAS domain)"/>
    <property type="match status" value="1"/>
</dbReference>
<feature type="region of interest" description="Disordered" evidence="10">
    <location>
        <begin position="1230"/>
        <end position="1262"/>
    </location>
</feature>
<dbReference type="FunFam" id="3.30.565.10:FF:000010">
    <property type="entry name" value="Sensor histidine kinase RcsC"/>
    <property type="match status" value="1"/>
</dbReference>
<keyword evidence="15" id="KW-1185">Reference proteome</keyword>
<feature type="compositionally biased region" description="Polar residues" evidence="10">
    <location>
        <begin position="274"/>
        <end position="284"/>
    </location>
</feature>
<dbReference type="Proteomes" id="UP000309340">
    <property type="component" value="Unassembled WGS sequence"/>
</dbReference>
<evidence type="ECO:0000256" key="9">
    <source>
        <dbReference type="PROSITE-ProRule" id="PRU00169"/>
    </source>
</evidence>
<dbReference type="Pfam" id="PF00512">
    <property type="entry name" value="HisKA"/>
    <property type="match status" value="1"/>
</dbReference>
<feature type="region of interest" description="Disordered" evidence="10">
    <location>
        <begin position="274"/>
        <end position="362"/>
    </location>
</feature>
<feature type="domain" description="PAC" evidence="13">
    <location>
        <begin position="559"/>
        <end position="617"/>
    </location>
</feature>
<proteinExistence type="predicted"/>
<dbReference type="InterPro" id="IPR003594">
    <property type="entry name" value="HATPase_dom"/>
</dbReference>
<evidence type="ECO:0000259" key="12">
    <source>
        <dbReference type="PROSITE" id="PS50110"/>
    </source>
</evidence>
<evidence type="ECO:0000256" key="1">
    <source>
        <dbReference type="ARBA" id="ARBA00000085"/>
    </source>
</evidence>
<feature type="domain" description="Histidine kinase" evidence="11">
    <location>
        <begin position="787"/>
        <end position="1010"/>
    </location>
</feature>
<dbReference type="PROSITE" id="PS50110">
    <property type="entry name" value="RESPONSE_REGULATORY"/>
    <property type="match status" value="1"/>
</dbReference>
<dbReference type="CDD" id="cd17546">
    <property type="entry name" value="REC_hyHK_CKI1_RcsC-like"/>
    <property type="match status" value="1"/>
</dbReference>
<dbReference type="EC" id="2.7.13.3" evidence="2"/>
<dbReference type="CDD" id="cd11296">
    <property type="entry name" value="O-FucT_like"/>
    <property type="match status" value="1"/>
</dbReference>
<dbReference type="Gene3D" id="3.40.50.2300">
    <property type="match status" value="1"/>
</dbReference>
<evidence type="ECO:0000256" key="5">
    <source>
        <dbReference type="ARBA" id="ARBA00022741"/>
    </source>
</evidence>
<evidence type="ECO:0000259" key="13">
    <source>
        <dbReference type="PROSITE" id="PS50113"/>
    </source>
</evidence>
<dbReference type="InterPro" id="IPR000014">
    <property type="entry name" value="PAS"/>
</dbReference>
<feature type="compositionally biased region" description="Polar residues" evidence="10">
    <location>
        <begin position="1240"/>
        <end position="1260"/>
    </location>
</feature>
<feature type="region of interest" description="Disordered" evidence="10">
    <location>
        <begin position="175"/>
        <end position="220"/>
    </location>
</feature>
<dbReference type="SUPFAM" id="SSF55874">
    <property type="entry name" value="ATPase domain of HSP90 chaperone/DNA topoisomerase II/histidine kinase"/>
    <property type="match status" value="1"/>
</dbReference>
<dbReference type="InterPro" id="IPR003661">
    <property type="entry name" value="HisK_dim/P_dom"/>
</dbReference>
<evidence type="ECO:0000256" key="10">
    <source>
        <dbReference type="SAM" id="MobiDB-lite"/>
    </source>
</evidence>
<dbReference type="Gene3D" id="3.30.565.10">
    <property type="entry name" value="Histidine kinase-like ATPase, C-terminal domain"/>
    <property type="match status" value="1"/>
</dbReference>
<dbReference type="InterPro" id="IPR035965">
    <property type="entry name" value="PAS-like_dom_sf"/>
</dbReference>
<name>A0A4V5NEL9_9PEZI</name>
<dbReference type="PROSITE" id="PS50113">
    <property type="entry name" value="PAC"/>
    <property type="match status" value="1"/>
</dbReference>
<reference evidence="14 15" key="1">
    <citation type="submission" date="2017-03" db="EMBL/GenBank/DDBJ databases">
        <title>Genomes of endolithic fungi from Antarctica.</title>
        <authorList>
            <person name="Coleine C."/>
            <person name="Masonjones S."/>
            <person name="Stajich J.E."/>
        </authorList>
    </citation>
    <scope>NUCLEOTIDE SEQUENCE [LARGE SCALE GENOMIC DNA]</scope>
    <source>
        <strain evidence="14 15">CCFEE 5184</strain>
    </source>
</reference>
<evidence type="ECO:0000256" key="6">
    <source>
        <dbReference type="ARBA" id="ARBA00022777"/>
    </source>
</evidence>
<dbReference type="InterPro" id="IPR000700">
    <property type="entry name" value="PAS-assoc_C"/>
</dbReference>
<feature type="region of interest" description="Disordered" evidence="10">
    <location>
        <begin position="1035"/>
        <end position="1054"/>
    </location>
</feature>
<gene>
    <name evidence="14" type="ORF">B0A55_11066</name>
</gene>
<dbReference type="SMART" id="SM00388">
    <property type="entry name" value="HisKA"/>
    <property type="match status" value="1"/>
</dbReference>
<dbReference type="PROSITE" id="PS50109">
    <property type="entry name" value="HIS_KIN"/>
    <property type="match status" value="1"/>
</dbReference>
<dbReference type="InterPro" id="IPR036890">
    <property type="entry name" value="HATPase_C_sf"/>
</dbReference>
<evidence type="ECO:0000256" key="4">
    <source>
        <dbReference type="ARBA" id="ARBA00022679"/>
    </source>
</evidence>
<dbReference type="InterPro" id="IPR036097">
    <property type="entry name" value="HisK_dim/P_sf"/>
</dbReference>
<dbReference type="PANTHER" id="PTHR45339">
    <property type="entry name" value="HYBRID SIGNAL TRANSDUCTION HISTIDINE KINASE J"/>
    <property type="match status" value="1"/>
</dbReference>
<keyword evidence="6" id="KW-0418">Kinase</keyword>
<dbReference type="SMART" id="SM00387">
    <property type="entry name" value="HATPase_c"/>
    <property type="match status" value="1"/>
</dbReference>
<dbReference type="Pfam" id="PF00072">
    <property type="entry name" value="Response_reg"/>
    <property type="match status" value="1"/>
</dbReference>
<dbReference type="FunFam" id="1.10.287.130:FF:000002">
    <property type="entry name" value="Two-component osmosensing histidine kinase"/>
    <property type="match status" value="1"/>
</dbReference>
<keyword evidence="5" id="KW-0547">Nucleotide-binding</keyword>
<evidence type="ECO:0000256" key="8">
    <source>
        <dbReference type="ARBA" id="ARBA00023012"/>
    </source>
</evidence>
<keyword evidence="8" id="KW-0902">Two-component regulatory system</keyword>
<dbReference type="OrthoDB" id="60033at2759"/>
<dbReference type="PRINTS" id="PR00344">
    <property type="entry name" value="BCTRLSENSOR"/>
</dbReference>
<feature type="compositionally biased region" description="Polar residues" evidence="10">
    <location>
        <begin position="316"/>
        <end position="339"/>
    </location>
</feature>
<evidence type="ECO:0000256" key="3">
    <source>
        <dbReference type="ARBA" id="ARBA00022553"/>
    </source>
</evidence>
<keyword evidence="4" id="KW-0808">Transferase</keyword>
<dbReference type="SMART" id="SM00091">
    <property type="entry name" value="PAS"/>
    <property type="match status" value="2"/>
</dbReference>
<evidence type="ECO:0000259" key="11">
    <source>
        <dbReference type="PROSITE" id="PS50109"/>
    </source>
</evidence>
<feature type="modified residue" description="4-aspartylphosphate" evidence="9">
    <location>
        <position position="1146"/>
    </location>
</feature>
<dbReference type="Gene3D" id="1.10.287.130">
    <property type="match status" value="1"/>
</dbReference>
<dbReference type="EMBL" id="NAJQ01000598">
    <property type="protein sequence ID" value="TKA67049.1"/>
    <property type="molecule type" value="Genomic_DNA"/>
</dbReference>
<keyword evidence="7" id="KW-0067">ATP-binding</keyword>
<dbReference type="SMART" id="SM00086">
    <property type="entry name" value="PAC"/>
    <property type="match status" value="2"/>
</dbReference>
<evidence type="ECO:0000256" key="2">
    <source>
        <dbReference type="ARBA" id="ARBA00012438"/>
    </source>
</evidence>
<dbReference type="Gene3D" id="3.30.450.20">
    <property type="entry name" value="PAS domain"/>
    <property type="match status" value="2"/>
</dbReference>
<dbReference type="Gene3D" id="3.40.50.11350">
    <property type="match status" value="1"/>
</dbReference>
<sequence>MADTPGAGRGRVSFEDRMTARRLSVLPHDEIQADDYFSAEGGSMRDDISPSRGLLSIRIPPSQAKTEMAFTALQYLPMPVLVLSSSKTVVLANEAMGRLFGIDISNEAEETEDDGEMLSRMESREVRSATDILYGTTLAQLGIDLLQNGSAVFVTWEDFLETIIDDASRAQNATTQLNTYHKRNDREATPTAKERSSSVTSRASSRHSRTSRSSTEVHDAVMDVVFSSDRDPGTGMPSGTRHQMGNHVQAQMIVSVWATEDEQYFTLTFTAAQAGPASSSSEGPRTTARTVARTQTGHPSALDSANSNSSSGGSGQRKQGTQPGTPTSHSNLASPTAQPLTDFPPKGPPAKSNPASAPTMFSKTNRLKDAILHSMRIPAYAMWKDETFGLPNTAAIQLIWPWMEAGQFDSSEQARDFLTRYILYKPDFSEKMPLEDFPIMKLMREQTRFEGYRVGMYSAKDGSRQLFDVVGEPLLDGKGEFLGGLVLFNDVTVFATTIQRQQKQNEEQFEAITNMVPILIWRATPDGSHDYYSERWYSYTGLTVEQSYGLGWLNAFHPDDLEVAKPSKEGKWRWMLGRAVPMRDEDGKIVKWFVPPVTSGTCTDIHEQVLARDEARQTKASLERVIDHSKITLWAVDKQRQLTLFEGRSMYNDRQSSQVPKLKQHYMGMDLYDIFIEQGRTNEWPAYEAGIGEVMSGKVTDSHIEVQIASTKRWFNTRLFPAMKSERKGDLEGEAFIDGVVGVSMDITDVHNTSEAIKERDRENARLMASSIAAKEASKMKSQFLANMSHEIRTPIAGVIGMSEILLDDSGELTKEQRECAENIQRSANGLLTVINDILDFSKVESGRLDIEEVQFDLSVVIRDVNKMLGFAAERKGLKYIDDVQQLRSWKVMGDPGRLLQVMTNLLTNSIKFTSEGSVTMRVNVEKETADTVEVHFTVQDTGIGIEEEVRQKLFKPFSQADSSTARRFGGTGLGLTISKNLVELMHGKISLESKLGVGTTATFWIPFNKAPYQGGHESPLVDIGSIPDRLQSELSLSRAGSEHSGATTPTTPGKFLHHRAHSNSGAPGSAVWPPESPIPELSEAERKDINVLVVEDNPINQQIALKTIRKLGFAVFAVWNGKEAIDWLQHPVDEQHPRPDIILMDVQMPIMDGYRATYTIRNAKPFVSNPRVRDTPIVAMTASAIQGDREKCQMAGMDDYLAKPVKKPNLEKMLIKWALEGKKRAISALTRGGAPQRPKISQRNSSAISNGSAQSPQDHLTSELERLEAYHRTALERSSEAPGDKALRRQQAGEKAISLRDDVLIESGEDPRVKFGGHEKTGMYAQGFTNRPPAFYAALVVVTLLPLYLASYHYRLWHPYGGADPAEAVELSSAAFVAEWLDVHVVQPFNPSTIATYCNRTEWHPNLVFNLVDGAEDGLADARGSLLDFLFYAIEAGASIVLPGFAANGAGRNASRIAVDKMPFGMLFDEAWLLSSMAEACPQMAIYKPERDHKTADALPGTYVPKSRRVDMDSGKTKKAYLEHLDAWLKEKPDFKPDRLTLVNVERTSWQVDTRNLPQVFRRSFGQVLRTADDIRRLAAVAVQELTRKFTTHIDSSSVVPRNAFYGAYVDTRGSVASEPYSNFSAQTDAHLEQAIMHKLKVIYVASDNATETALFRTAAARYPLPIIAVSKLDLLPVAEVAALKELTPTQQVLVDFEVLKRCSIFGGSVKSSASYNIALTRNQWLADQGRMNDPWFVVHKDVGVAFDDGISRIVGRDGVYELQMPRGMWP</sequence>
<feature type="domain" description="Response regulatory" evidence="12">
    <location>
        <begin position="1091"/>
        <end position="1219"/>
    </location>
</feature>
<feature type="compositionally biased region" description="Basic and acidic residues" evidence="10">
    <location>
        <begin position="182"/>
        <end position="196"/>
    </location>
</feature>
<feature type="compositionally biased region" description="Low complexity" evidence="10">
    <location>
        <begin position="285"/>
        <end position="296"/>
    </location>
</feature>
<evidence type="ECO:0000256" key="7">
    <source>
        <dbReference type="ARBA" id="ARBA00022840"/>
    </source>
</evidence>
<evidence type="ECO:0000313" key="14">
    <source>
        <dbReference type="EMBL" id="TKA67049.1"/>
    </source>
</evidence>
<dbReference type="SUPFAM" id="SSF47384">
    <property type="entry name" value="Homodimeric domain of signal transducing histidine kinase"/>
    <property type="match status" value="1"/>
</dbReference>
<dbReference type="GO" id="GO:0005524">
    <property type="term" value="F:ATP binding"/>
    <property type="evidence" value="ECO:0007669"/>
    <property type="project" value="UniProtKB-KW"/>
</dbReference>
<dbReference type="CDD" id="cd00082">
    <property type="entry name" value="HisKA"/>
    <property type="match status" value="1"/>
</dbReference>
<comment type="caution">
    <text evidence="14">The sequence shown here is derived from an EMBL/GenBank/DDBJ whole genome shotgun (WGS) entry which is preliminary data.</text>
</comment>
<dbReference type="STRING" id="329884.A0A4V5NEL9"/>